<sequence length="129" mass="15510">MKWFLRKKKEKETPVIRREFESRTDVTHAEIISKGIRYSTKDSEQVISWEDSYSDGFALFRTKNGRWFRCNRDIDNHTWFNLDSGKYICQTNVKYSNIIHVNEDYAKMTIGEHDVQKYMELWGDEVEEA</sequence>
<protein>
    <submittedName>
        <fullName evidence="1">Uncharacterized protein</fullName>
    </submittedName>
</protein>
<dbReference type="EMBL" id="BK015904">
    <property type="protein sequence ID" value="DAD72647.1"/>
    <property type="molecule type" value="Genomic_DNA"/>
</dbReference>
<evidence type="ECO:0000313" key="1">
    <source>
        <dbReference type="EMBL" id="DAD72647.1"/>
    </source>
</evidence>
<accession>A0A8S5LS20</accession>
<organism evidence="1">
    <name type="scientific">Siphoviridae sp. ct7EW56</name>
    <dbReference type="NCBI Taxonomy" id="2827562"/>
    <lineage>
        <taxon>Viruses</taxon>
        <taxon>Duplodnaviria</taxon>
        <taxon>Heunggongvirae</taxon>
        <taxon>Uroviricota</taxon>
        <taxon>Caudoviricetes</taxon>
    </lineage>
</organism>
<reference evidence="1" key="1">
    <citation type="journal article" date="2021" name="Proc. Natl. Acad. Sci. U.S.A.">
        <title>A Catalog of Tens of Thousands of Viruses from Human Metagenomes Reveals Hidden Associations with Chronic Diseases.</title>
        <authorList>
            <person name="Tisza M.J."/>
            <person name="Buck C.B."/>
        </authorList>
    </citation>
    <scope>NUCLEOTIDE SEQUENCE</scope>
    <source>
        <strain evidence="1">Ct7EW56</strain>
    </source>
</reference>
<name>A0A8S5LS20_9CAUD</name>
<proteinExistence type="predicted"/>